<reference evidence="2 3" key="1">
    <citation type="submission" date="2016-10" db="EMBL/GenBank/DDBJ databases">
        <title>The genome sequence of Colletotrichum fioriniae PJ7.</title>
        <authorList>
            <person name="Baroncelli R."/>
        </authorList>
    </citation>
    <scope>NUCLEOTIDE SEQUENCE [LARGE SCALE GENOMIC DNA]</scope>
    <source>
        <strain evidence="2 3">Tom-12</strain>
    </source>
</reference>
<dbReference type="Proteomes" id="UP001227543">
    <property type="component" value="Unassembled WGS sequence"/>
</dbReference>
<evidence type="ECO:0000313" key="2">
    <source>
        <dbReference type="EMBL" id="KAK1498628.1"/>
    </source>
</evidence>
<feature type="chain" id="PRO_5045947250" evidence="1">
    <location>
        <begin position="22"/>
        <end position="159"/>
    </location>
</feature>
<feature type="signal peptide" evidence="1">
    <location>
        <begin position="1"/>
        <end position="21"/>
    </location>
</feature>
<evidence type="ECO:0000256" key="1">
    <source>
        <dbReference type="SAM" id="SignalP"/>
    </source>
</evidence>
<sequence length="159" mass="17481">MRALSLSHLLVLASWAAFSFCAVLVKNSGEIDDTFRGVSQPMTSPPEKRSVLVEDSLKYDGAKGNDWVAPASSRKSVIYQIQKDSVTEDLASRNDDDDEFAPTETNPLCSLYGALQARLFSGRFCPLGLIRISGCDQTAYGGSEKLVKESWFTSRCCLR</sequence>
<proteinExistence type="predicted"/>
<name>A0ABQ9R9N3_9PEZI</name>
<evidence type="ECO:0000313" key="3">
    <source>
        <dbReference type="Proteomes" id="UP001227543"/>
    </source>
</evidence>
<organism evidence="2 3">
    <name type="scientific">Colletotrichum tamarilloi</name>
    <dbReference type="NCBI Taxonomy" id="1209934"/>
    <lineage>
        <taxon>Eukaryota</taxon>
        <taxon>Fungi</taxon>
        <taxon>Dikarya</taxon>
        <taxon>Ascomycota</taxon>
        <taxon>Pezizomycotina</taxon>
        <taxon>Sordariomycetes</taxon>
        <taxon>Hypocreomycetidae</taxon>
        <taxon>Glomerellales</taxon>
        <taxon>Glomerellaceae</taxon>
        <taxon>Colletotrichum</taxon>
        <taxon>Colletotrichum acutatum species complex</taxon>
    </lineage>
</organism>
<protein>
    <submittedName>
        <fullName evidence="2">Uncharacterized protein</fullName>
    </submittedName>
</protein>
<keyword evidence="1" id="KW-0732">Signal</keyword>
<comment type="caution">
    <text evidence="2">The sequence shown here is derived from an EMBL/GenBank/DDBJ whole genome shotgun (WGS) entry which is preliminary data.</text>
</comment>
<accession>A0ABQ9R9N3</accession>
<gene>
    <name evidence="2" type="ORF">CTAM01_07357</name>
</gene>
<dbReference type="GeneID" id="85407618"/>
<dbReference type="RefSeq" id="XP_060382118.1">
    <property type="nucleotide sequence ID" value="XM_060523380.1"/>
</dbReference>
<dbReference type="EMBL" id="MLFU01000022">
    <property type="protein sequence ID" value="KAK1498628.1"/>
    <property type="molecule type" value="Genomic_DNA"/>
</dbReference>
<keyword evidence="3" id="KW-1185">Reference proteome</keyword>